<dbReference type="GO" id="GO:0080019">
    <property type="term" value="F:alcohol-forming very long-chain fatty acyl-CoA reductase activity"/>
    <property type="evidence" value="ECO:0007669"/>
    <property type="project" value="InterPro"/>
</dbReference>
<keyword evidence="4" id="KW-0521">NADP</keyword>
<evidence type="ECO:0000313" key="7">
    <source>
        <dbReference type="EMBL" id="CAI0554723.1"/>
    </source>
</evidence>
<dbReference type="InterPro" id="IPR033640">
    <property type="entry name" value="FAR_C"/>
</dbReference>
<feature type="domain" description="Thioester reductase (TE)" evidence="6">
    <location>
        <begin position="14"/>
        <end position="126"/>
    </location>
</feature>
<feature type="domain" description="Fatty acyl-CoA reductase C-terminal" evidence="5">
    <location>
        <begin position="292"/>
        <end position="388"/>
    </location>
</feature>
<keyword evidence="4" id="KW-0560">Oxidoreductase</keyword>
<keyword evidence="2 4" id="KW-0444">Lipid biosynthesis</keyword>
<comment type="function">
    <text evidence="4">Catalyzes the reduction of fatty acyl-CoA to fatty alcohols.</text>
</comment>
<dbReference type="InterPro" id="IPR036291">
    <property type="entry name" value="NAD(P)-bd_dom_sf"/>
</dbReference>
<dbReference type="GO" id="GO:0035336">
    <property type="term" value="P:long-chain fatty-acyl-CoA metabolic process"/>
    <property type="evidence" value="ECO:0007669"/>
    <property type="project" value="TreeGrafter"/>
</dbReference>
<dbReference type="EC" id="1.2.1.84" evidence="4"/>
<keyword evidence="3 4" id="KW-0443">Lipid metabolism</keyword>
<dbReference type="SUPFAM" id="SSF51735">
    <property type="entry name" value="NAD(P)-binding Rossmann-fold domains"/>
    <property type="match status" value="1"/>
</dbReference>
<dbReference type="CDD" id="cd09071">
    <property type="entry name" value="FAR_C"/>
    <property type="match status" value="1"/>
</dbReference>
<reference evidence="7" key="1">
    <citation type="submission" date="2022-08" db="EMBL/GenBank/DDBJ databases">
        <authorList>
            <person name="Gutierrez-Valencia J."/>
        </authorList>
    </citation>
    <scope>NUCLEOTIDE SEQUENCE</scope>
</reference>
<comment type="caution">
    <text evidence="7">The sequence shown here is derived from an EMBL/GenBank/DDBJ whole genome shotgun (WGS) entry which is preliminary data.</text>
</comment>
<proteinExistence type="inferred from homology"/>
<evidence type="ECO:0000256" key="4">
    <source>
        <dbReference type="RuleBase" id="RU363097"/>
    </source>
</evidence>
<protein>
    <recommendedName>
        <fullName evidence="4">Fatty acyl-CoA reductase</fullName>
        <ecNumber evidence="4">1.2.1.84</ecNumber>
    </recommendedName>
</protein>
<dbReference type="Pfam" id="PF07993">
    <property type="entry name" value="NAD_binding_4"/>
    <property type="match status" value="1"/>
</dbReference>
<dbReference type="GO" id="GO:0102965">
    <property type="term" value="F:alcohol-forming long-chain fatty acyl-CoA reductase activity"/>
    <property type="evidence" value="ECO:0007669"/>
    <property type="project" value="UniProtKB-EC"/>
</dbReference>
<dbReference type="EMBL" id="CAMGYJ010000010">
    <property type="protein sequence ID" value="CAI0554723.1"/>
    <property type="molecule type" value="Genomic_DNA"/>
</dbReference>
<comment type="catalytic activity">
    <reaction evidence="4">
        <text>a long-chain fatty acyl-CoA + 2 NADPH + 2 H(+) = a long-chain primary fatty alcohol + 2 NADP(+) + CoA</text>
        <dbReference type="Rhea" id="RHEA:52716"/>
        <dbReference type="ChEBI" id="CHEBI:15378"/>
        <dbReference type="ChEBI" id="CHEBI:57287"/>
        <dbReference type="ChEBI" id="CHEBI:57783"/>
        <dbReference type="ChEBI" id="CHEBI:58349"/>
        <dbReference type="ChEBI" id="CHEBI:77396"/>
        <dbReference type="ChEBI" id="CHEBI:83139"/>
        <dbReference type="EC" id="1.2.1.84"/>
    </reaction>
</comment>
<dbReference type="AlphaFoldDB" id="A0AAV0RAX3"/>
<dbReference type="CDD" id="cd05236">
    <property type="entry name" value="FAR-N_SDR_e"/>
    <property type="match status" value="1"/>
</dbReference>
<dbReference type="PANTHER" id="PTHR11011:SF84">
    <property type="entry name" value="ACYL-COA REDUCTASE-LIKE PROTEIN, PUTATIVE-RELATED"/>
    <property type="match status" value="1"/>
</dbReference>
<sequence>MIPASVLENKTILVTGSAGFLAKVFVEKVLRIQPDVKKLYLLMRAPDSHSAAKRLRDEVTEKELFRVVKEKWGPNFSKFVSEKVVAVAGDVSREDLGIEDLDLKKEIWKEADLVVNFAATTRFDERAGHYGWPNTYTFTKAMGERIVMSLKGDLPLVILRPTIVTSTIKDPFPGWTEGVRTIDGFIVNYAKGIMKCLIERPETVYDLIPVDMVVNSIVGCICSAFQNQPLDLIYHLGSSRNALTSSDLRHLMFIFFSRNPWKDRHGRPMKANKWKTFSSFKTFQIYMTIRFLLPLKVLCLVNAALCHRFEAMCGELDRKLKVAMRLVKLYEPYLLFVGIFDDTNLEKLRARGSQNGWWDAAEMNMNAGSIDWSDYIMNVHIPGLIRFVKF</sequence>
<dbReference type="Pfam" id="PF03015">
    <property type="entry name" value="Sterile"/>
    <property type="match status" value="1"/>
</dbReference>
<organism evidence="7 8">
    <name type="scientific">Linum tenue</name>
    <dbReference type="NCBI Taxonomy" id="586396"/>
    <lineage>
        <taxon>Eukaryota</taxon>
        <taxon>Viridiplantae</taxon>
        <taxon>Streptophyta</taxon>
        <taxon>Embryophyta</taxon>
        <taxon>Tracheophyta</taxon>
        <taxon>Spermatophyta</taxon>
        <taxon>Magnoliopsida</taxon>
        <taxon>eudicotyledons</taxon>
        <taxon>Gunneridae</taxon>
        <taxon>Pentapetalae</taxon>
        <taxon>rosids</taxon>
        <taxon>fabids</taxon>
        <taxon>Malpighiales</taxon>
        <taxon>Linaceae</taxon>
        <taxon>Linum</taxon>
    </lineage>
</organism>
<dbReference type="PANTHER" id="PTHR11011">
    <property type="entry name" value="MALE STERILITY PROTEIN 2-RELATED"/>
    <property type="match status" value="1"/>
</dbReference>
<name>A0AAV0RAX3_9ROSI</name>
<evidence type="ECO:0000259" key="6">
    <source>
        <dbReference type="Pfam" id="PF07993"/>
    </source>
</evidence>
<dbReference type="InterPro" id="IPR026055">
    <property type="entry name" value="FAR"/>
</dbReference>
<dbReference type="GO" id="GO:0010345">
    <property type="term" value="P:suberin biosynthetic process"/>
    <property type="evidence" value="ECO:0007669"/>
    <property type="project" value="TreeGrafter"/>
</dbReference>
<evidence type="ECO:0000313" key="8">
    <source>
        <dbReference type="Proteomes" id="UP001154282"/>
    </source>
</evidence>
<evidence type="ECO:0000256" key="2">
    <source>
        <dbReference type="ARBA" id="ARBA00022516"/>
    </source>
</evidence>
<dbReference type="InterPro" id="IPR013120">
    <property type="entry name" value="FAR_NAD-bd"/>
</dbReference>
<gene>
    <name evidence="7" type="ORF">LITE_LOCUS47304</name>
</gene>
<evidence type="ECO:0000259" key="5">
    <source>
        <dbReference type="Pfam" id="PF03015"/>
    </source>
</evidence>
<accession>A0AAV0RAX3</accession>
<dbReference type="Gene3D" id="3.40.50.720">
    <property type="entry name" value="NAD(P)-binding Rossmann-like Domain"/>
    <property type="match status" value="2"/>
</dbReference>
<evidence type="ECO:0000256" key="1">
    <source>
        <dbReference type="ARBA" id="ARBA00005928"/>
    </source>
</evidence>
<dbReference type="Proteomes" id="UP001154282">
    <property type="component" value="Unassembled WGS sequence"/>
</dbReference>
<comment type="similarity">
    <text evidence="1 4">Belongs to the fatty acyl-CoA reductase family.</text>
</comment>
<evidence type="ECO:0000256" key="3">
    <source>
        <dbReference type="ARBA" id="ARBA00023098"/>
    </source>
</evidence>
<keyword evidence="8" id="KW-1185">Reference proteome</keyword>